<dbReference type="RefSeq" id="WP_338237069.1">
    <property type="nucleotide sequence ID" value="NZ_BQKE01000001.1"/>
</dbReference>
<feature type="transmembrane region" description="Helical" evidence="4">
    <location>
        <begin position="27"/>
        <end position="48"/>
    </location>
</feature>
<dbReference type="SUPFAM" id="SSF52540">
    <property type="entry name" value="P-loop containing nucleoside triphosphate hydrolases"/>
    <property type="match status" value="1"/>
</dbReference>
<dbReference type="Proteomes" id="UP001310022">
    <property type="component" value="Unassembled WGS sequence"/>
</dbReference>
<evidence type="ECO:0000256" key="1">
    <source>
        <dbReference type="ARBA" id="ARBA00022741"/>
    </source>
</evidence>
<dbReference type="InterPro" id="IPR027417">
    <property type="entry name" value="P-loop_NTPase"/>
</dbReference>
<keyword evidence="1" id="KW-0547">Nucleotide-binding</keyword>
<protein>
    <submittedName>
        <fullName evidence="6">DNA mismatch repair protein MutS</fullName>
    </submittedName>
</protein>
<name>A0AAN4VXI8_9BACT</name>
<keyword evidence="3" id="KW-0238">DNA-binding</keyword>
<evidence type="ECO:0000313" key="7">
    <source>
        <dbReference type="Proteomes" id="UP001310022"/>
    </source>
</evidence>
<proteinExistence type="predicted"/>
<comment type="caution">
    <text evidence="6">The sequence shown here is derived from an EMBL/GenBank/DDBJ whole genome shotgun (WGS) entry which is preliminary data.</text>
</comment>
<evidence type="ECO:0000256" key="3">
    <source>
        <dbReference type="ARBA" id="ARBA00023125"/>
    </source>
</evidence>
<evidence type="ECO:0000259" key="5">
    <source>
        <dbReference type="SMART" id="SM00534"/>
    </source>
</evidence>
<evidence type="ECO:0000313" key="6">
    <source>
        <dbReference type="EMBL" id="GJM61538.1"/>
    </source>
</evidence>
<keyword evidence="4" id="KW-0472">Membrane</keyword>
<dbReference type="GO" id="GO:0140664">
    <property type="term" value="F:ATP-dependent DNA damage sensor activity"/>
    <property type="evidence" value="ECO:0007669"/>
    <property type="project" value="InterPro"/>
</dbReference>
<dbReference type="GO" id="GO:0005829">
    <property type="term" value="C:cytosol"/>
    <property type="evidence" value="ECO:0007669"/>
    <property type="project" value="TreeGrafter"/>
</dbReference>
<keyword evidence="4" id="KW-0812">Transmembrane</keyword>
<dbReference type="SUPFAM" id="SSF48334">
    <property type="entry name" value="DNA repair protein MutS, domain III"/>
    <property type="match status" value="1"/>
</dbReference>
<reference evidence="6 7" key="1">
    <citation type="submission" date="2021-12" db="EMBL/GenBank/DDBJ databases">
        <title>Genome sequencing of bacteria with rrn-lacking chromosome and rrn-plasmid.</title>
        <authorList>
            <person name="Anda M."/>
            <person name="Iwasaki W."/>
        </authorList>
    </citation>
    <scope>NUCLEOTIDE SEQUENCE [LARGE SCALE GENOMIC DNA]</scope>
    <source>
        <strain evidence="6 7">NBRC 15940</strain>
    </source>
</reference>
<dbReference type="GO" id="GO:0006298">
    <property type="term" value="P:mismatch repair"/>
    <property type="evidence" value="ECO:0007669"/>
    <property type="project" value="InterPro"/>
</dbReference>
<sequence length="585" mass="66887">MNQDFFSKFSNRKAFHLQKKKEWKRKFYVLGAMRLSMVLAVVYGLYTILYSKQVYPMLYLVIFEVLVFVSLLWWTSEVKRHLNYHDNGQRFFKNELGLLSGKENLIFNSGAEAEKAGFSLDLDLLGEGSLFHRLNRTVTPAGQKSLLKRFSLEGVSEELILQRQSEISALAQKPEWLEAFLLEGMAEDLHSAGSLQVDLPKAEKPLNNFWKNFSFIWPVLGVAGVLQYLLFDQSQVFGLVFLGSWIVTGLFSKDLSACFYFLSEKVSLYYRYSRMMRLLHHLEGNAILASKIEGFSAGEKVLNQLRSISGIANQRMNALAYFIFNSIFVLDLQWYVRLRKWEEAHQATFNAQMKLLGEIDALVSLAWWQYLHPHFKPMEISNDVVVIKALGHPLLSEEVCVKNDWTLDKENRLVLITGSNMAGKSTFLRALGVNMVLGQLGTVVNATKFEMPCWQLLSSLRHDDSLHENTSYFYAELLKLKSVVEQAEKKPALILLDEILRGTNNDDKFEGAARIIERLRNHAGLTVLATHDTALCQRFHGRKDIVHFCFESQIAGGELSFDYKIRSGQAKNKNATFLMEKLGIV</sequence>
<dbReference type="Gene3D" id="3.40.50.300">
    <property type="entry name" value="P-loop containing nucleotide triphosphate hydrolases"/>
    <property type="match status" value="1"/>
</dbReference>
<dbReference type="InterPro" id="IPR045076">
    <property type="entry name" value="MutS"/>
</dbReference>
<evidence type="ECO:0000256" key="4">
    <source>
        <dbReference type="SAM" id="Phobius"/>
    </source>
</evidence>
<dbReference type="EMBL" id="BQKE01000001">
    <property type="protein sequence ID" value="GJM61538.1"/>
    <property type="molecule type" value="Genomic_DNA"/>
</dbReference>
<keyword evidence="7" id="KW-1185">Reference proteome</keyword>
<dbReference type="GO" id="GO:0005524">
    <property type="term" value="F:ATP binding"/>
    <property type="evidence" value="ECO:0007669"/>
    <property type="project" value="UniProtKB-KW"/>
</dbReference>
<keyword evidence="4" id="KW-1133">Transmembrane helix</keyword>
<dbReference type="SMART" id="SM00534">
    <property type="entry name" value="MUTSac"/>
    <property type="match status" value="1"/>
</dbReference>
<dbReference type="Pfam" id="PF00488">
    <property type="entry name" value="MutS_V"/>
    <property type="match status" value="1"/>
</dbReference>
<dbReference type="AlphaFoldDB" id="A0AAN4VXI8"/>
<feature type="transmembrane region" description="Helical" evidence="4">
    <location>
        <begin position="318"/>
        <end position="336"/>
    </location>
</feature>
<dbReference type="PANTHER" id="PTHR11361:SF99">
    <property type="entry name" value="DNA MISMATCH REPAIR PROTEIN"/>
    <property type="match status" value="1"/>
</dbReference>
<dbReference type="GO" id="GO:0030983">
    <property type="term" value="F:mismatched DNA binding"/>
    <property type="evidence" value="ECO:0007669"/>
    <property type="project" value="InterPro"/>
</dbReference>
<dbReference type="InterPro" id="IPR000432">
    <property type="entry name" value="DNA_mismatch_repair_MutS_C"/>
</dbReference>
<feature type="transmembrane region" description="Helical" evidence="4">
    <location>
        <begin position="209"/>
        <end position="230"/>
    </location>
</feature>
<keyword evidence="2" id="KW-0067">ATP-binding</keyword>
<gene>
    <name evidence="6" type="ORF">PEDI_20900</name>
</gene>
<feature type="transmembrane region" description="Helical" evidence="4">
    <location>
        <begin position="54"/>
        <end position="74"/>
    </location>
</feature>
<dbReference type="PANTHER" id="PTHR11361">
    <property type="entry name" value="DNA MISMATCH REPAIR PROTEIN MUTS FAMILY MEMBER"/>
    <property type="match status" value="1"/>
</dbReference>
<dbReference type="InterPro" id="IPR036187">
    <property type="entry name" value="DNA_mismatch_repair_MutS_sf"/>
</dbReference>
<accession>A0AAN4VXI8</accession>
<evidence type="ECO:0000256" key="2">
    <source>
        <dbReference type="ARBA" id="ARBA00022840"/>
    </source>
</evidence>
<organism evidence="6 7">
    <name type="scientific">Persicobacter diffluens</name>
    <dbReference type="NCBI Taxonomy" id="981"/>
    <lineage>
        <taxon>Bacteria</taxon>
        <taxon>Pseudomonadati</taxon>
        <taxon>Bacteroidota</taxon>
        <taxon>Cytophagia</taxon>
        <taxon>Cytophagales</taxon>
        <taxon>Persicobacteraceae</taxon>
        <taxon>Persicobacter</taxon>
    </lineage>
</organism>
<feature type="domain" description="DNA mismatch repair proteins mutS family" evidence="5">
    <location>
        <begin position="411"/>
        <end position="584"/>
    </location>
</feature>
<feature type="transmembrane region" description="Helical" evidence="4">
    <location>
        <begin position="236"/>
        <end position="262"/>
    </location>
</feature>